<keyword evidence="3" id="KW-0731">Sigma factor</keyword>
<proteinExistence type="inferred from homology"/>
<evidence type="ECO:0000313" key="7">
    <source>
        <dbReference type="EMBL" id="MFC5946210.1"/>
    </source>
</evidence>
<name>A0ABW1HYM6_9ACTN</name>
<comment type="similarity">
    <text evidence="1">Belongs to the sigma-70 factor family. ECF subfamily.</text>
</comment>
<organism evidence="7 8">
    <name type="scientific">Micromonospora harpali</name>
    <dbReference type="NCBI Taxonomy" id="1490225"/>
    <lineage>
        <taxon>Bacteria</taxon>
        <taxon>Bacillati</taxon>
        <taxon>Actinomycetota</taxon>
        <taxon>Actinomycetes</taxon>
        <taxon>Micromonosporales</taxon>
        <taxon>Micromonosporaceae</taxon>
        <taxon>Micromonospora</taxon>
    </lineage>
</organism>
<dbReference type="SUPFAM" id="SSF88659">
    <property type="entry name" value="Sigma3 and sigma4 domains of RNA polymerase sigma factors"/>
    <property type="match status" value="1"/>
</dbReference>
<dbReference type="EMBL" id="JBHSQQ010000554">
    <property type="protein sequence ID" value="MFC5946210.1"/>
    <property type="molecule type" value="Genomic_DNA"/>
</dbReference>
<dbReference type="Gene3D" id="1.10.1740.10">
    <property type="match status" value="1"/>
</dbReference>
<feature type="domain" description="RNA polymerase sigma factor 70 region 4 type 2" evidence="6">
    <location>
        <begin position="135"/>
        <end position="185"/>
    </location>
</feature>
<evidence type="ECO:0000259" key="6">
    <source>
        <dbReference type="Pfam" id="PF08281"/>
    </source>
</evidence>
<dbReference type="InterPro" id="IPR013249">
    <property type="entry name" value="RNA_pol_sigma70_r4_t2"/>
</dbReference>
<keyword evidence="8" id="KW-1185">Reference proteome</keyword>
<dbReference type="InterPro" id="IPR014284">
    <property type="entry name" value="RNA_pol_sigma-70_dom"/>
</dbReference>
<dbReference type="InterPro" id="IPR036388">
    <property type="entry name" value="WH-like_DNA-bd_sf"/>
</dbReference>
<evidence type="ECO:0000256" key="3">
    <source>
        <dbReference type="ARBA" id="ARBA00023082"/>
    </source>
</evidence>
<dbReference type="RefSeq" id="WP_353902100.1">
    <property type="nucleotide sequence ID" value="NZ_CP158970.1"/>
</dbReference>
<dbReference type="Pfam" id="PF08281">
    <property type="entry name" value="Sigma70_r4_2"/>
    <property type="match status" value="1"/>
</dbReference>
<accession>A0ABW1HYM6</accession>
<evidence type="ECO:0000256" key="4">
    <source>
        <dbReference type="ARBA" id="ARBA00023163"/>
    </source>
</evidence>
<gene>
    <name evidence="7" type="ORF">ACFPZ4_32720</name>
</gene>
<dbReference type="InterPro" id="IPR039425">
    <property type="entry name" value="RNA_pol_sigma-70-like"/>
</dbReference>
<reference evidence="8" key="1">
    <citation type="journal article" date="2019" name="Int. J. Syst. Evol. Microbiol.">
        <title>The Global Catalogue of Microorganisms (GCM) 10K type strain sequencing project: providing services to taxonomists for standard genome sequencing and annotation.</title>
        <authorList>
            <consortium name="The Broad Institute Genomics Platform"/>
            <consortium name="The Broad Institute Genome Sequencing Center for Infectious Disease"/>
            <person name="Wu L."/>
            <person name="Ma J."/>
        </authorList>
    </citation>
    <scope>NUCLEOTIDE SEQUENCE [LARGE SCALE GENOMIC DNA]</scope>
    <source>
        <strain evidence="8">CGMCC 4.7173</strain>
    </source>
</reference>
<evidence type="ECO:0000256" key="2">
    <source>
        <dbReference type="ARBA" id="ARBA00023015"/>
    </source>
</evidence>
<protein>
    <submittedName>
        <fullName evidence="7">Sigma-70 family RNA polymerase sigma factor</fullName>
    </submittedName>
</protein>
<dbReference type="Gene3D" id="1.10.10.10">
    <property type="entry name" value="Winged helix-like DNA-binding domain superfamily/Winged helix DNA-binding domain"/>
    <property type="match status" value="1"/>
</dbReference>
<dbReference type="SUPFAM" id="SSF88946">
    <property type="entry name" value="Sigma2 domain of RNA polymerase sigma factors"/>
    <property type="match status" value="1"/>
</dbReference>
<evidence type="ECO:0000313" key="8">
    <source>
        <dbReference type="Proteomes" id="UP001596207"/>
    </source>
</evidence>
<dbReference type="NCBIfam" id="TIGR02937">
    <property type="entry name" value="sigma70-ECF"/>
    <property type="match status" value="1"/>
</dbReference>
<keyword evidence="2" id="KW-0805">Transcription regulation</keyword>
<evidence type="ECO:0000256" key="1">
    <source>
        <dbReference type="ARBA" id="ARBA00010641"/>
    </source>
</evidence>
<sequence length="202" mass="21065">MSGPGGGAGWAAGAGADDEQVTRWARLAGAGDQPAAAAFVRALQAPVWRFLAHLAGPGEADDLTQETFLRALRSLPGFAGRSSARTWVFSIARRVAVDHVRTAVTRPRTAALPDWQAAAEGAGMAEPGTDDGVVLRQLIAGLAPERREAFVATQVAGLSYAEAAQVCGCPVGTIRSRVARAREDLVAAWHADSRPTRSTRAG</sequence>
<dbReference type="PANTHER" id="PTHR43133">
    <property type="entry name" value="RNA POLYMERASE ECF-TYPE SIGMA FACTO"/>
    <property type="match status" value="1"/>
</dbReference>
<dbReference type="PANTHER" id="PTHR43133:SF61">
    <property type="entry name" value="ECF RNA POLYMERASE SIGMA FACTOR SIGC"/>
    <property type="match status" value="1"/>
</dbReference>
<dbReference type="InterPro" id="IPR013325">
    <property type="entry name" value="RNA_pol_sigma_r2"/>
</dbReference>
<dbReference type="InterPro" id="IPR013324">
    <property type="entry name" value="RNA_pol_sigma_r3/r4-like"/>
</dbReference>
<feature type="domain" description="RNA polymerase sigma-70 region 2" evidence="5">
    <location>
        <begin position="40"/>
        <end position="102"/>
    </location>
</feature>
<comment type="caution">
    <text evidence="7">The sequence shown here is derived from an EMBL/GenBank/DDBJ whole genome shotgun (WGS) entry which is preliminary data.</text>
</comment>
<dbReference type="InterPro" id="IPR007627">
    <property type="entry name" value="RNA_pol_sigma70_r2"/>
</dbReference>
<dbReference type="Pfam" id="PF04542">
    <property type="entry name" value="Sigma70_r2"/>
    <property type="match status" value="1"/>
</dbReference>
<dbReference type="CDD" id="cd06171">
    <property type="entry name" value="Sigma70_r4"/>
    <property type="match status" value="1"/>
</dbReference>
<keyword evidence="4" id="KW-0804">Transcription</keyword>
<dbReference type="Proteomes" id="UP001596207">
    <property type="component" value="Unassembled WGS sequence"/>
</dbReference>
<evidence type="ECO:0000259" key="5">
    <source>
        <dbReference type="Pfam" id="PF04542"/>
    </source>
</evidence>